<dbReference type="InterPro" id="IPR016032">
    <property type="entry name" value="Sig_transdc_resp-reg_C-effctor"/>
</dbReference>
<evidence type="ECO:0000313" key="3">
    <source>
        <dbReference type="EMBL" id="KAB7848569.1"/>
    </source>
</evidence>
<dbReference type="PROSITE" id="PS50043">
    <property type="entry name" value="HTH_LUXR_2"/>
    <property type="match status" value="1"/>
</dbReference>
<dbReference type="PANTHER" id="PTHR47691:SF3">
    <property type="entry name" value="HTH-TYPE TRANSCRIPTIONAL REGULATOR RV0890C-RELATED"/>
    <property type="match status" value="1"/>
</dbReference>
<dbReference type="GO" id="GO:0003677">
    <property type="term" value="F:DNA binding"/>
    <property type="evidence" value="ECO:0007669"/>
    <property type="project" value="InterPro"/>
</dbReference>
<dbReference type="InterPro" id="IPR036388">
    <property type="entry name" value="WH-like_DNA-bd_sf"/>
</dbReference>
<dbReference type="AlphaFoldDB" id="A0A5N5WBD0"/>
<dbReference type="RefSeq" id="WP_152263127.1">
    <property type="nucleotide sequence ID" value="NZ_VOKX01000014.1"/>
</dbReference>
<dbReference type="InterPro" id="IPR011990">
    <property type="entry name" value="TPR-like_helical_dom_sf"/>
</dbReference>
<dbReference type="SUPFAM" id="SSF46894">
    <property type="entry name" value="C-terminal effector domain of the bipartite response regulators"/>
    <property type="match status" value="1"/>
</dbReference>
<dbReference type="GO" id="GO:0006355">
    <property type="term" value="P:regulation of DNA-templated transcription"/>
    <property type="evidence" value="ECO:0007669"/>
    <property type="project" value="InterPro"/>
</dbReference>
<dbReference type="SMART" id="SM00421">
    <property type="entry name" value="HTH_LUXR"/>
    <property type="match status" value="1"/>
</dbReference>
<dbReference type="Pfam" id="PF25872">
    <property type="entry name" value="HTH_77"/>
    <property type="match status" value="1"/>
</dbReference>
<feature type="region of interest" description="Disordered" evidence="1">
    <location>
        <begin position="670"/>
        <end position="690"/>
    </location>
</feature>
<dbReference type="EMBL" id="VOKX01000014">
    <property type="protein sequence ID" value="KAB7848569.1"/>
    <property type="molecule type" value="Genomic_DNA"/>
</dbReference>
<organism evidence="3 4">
    <name type="scientific">Streptomyces mobaraensis</name>
    <name type="common">Streptoverticillium mobaraense</name>
    <dbReference type="NCBI Taxonomy" id="35621"/>
    <lineage>
        <taxon>Bacteria</taxon>
        <taxon>Bacillati</taxon>
        <taxon>Actinomycetota</taxon>
        <taxon>Actinomycetes</taxon>
        <taxon>Kitasatosporales</taxon>
        <taxon>Streptomycetaceae</taxon>
        <taxon>Streptomyces</taxon>
    </lineage>
</organism>
<feature type="domain" description="HTH luxR-type" evidence="2">
    <location>
        <begin position="682"/>
        <end position="746"/>
    </location>
</feature>
<dbReference type="Gene3D" id="1.10.10.10">
    <property type="entry name" value="Winged helix-like DNA-binding domain superfamily/Winged helix DNA-binding domain"/>
    <property type="match status" value="1"/>
</dbReference>
<dbReference type="Proteomes" id="UP000327000">
    <property type="component" value="Unassembled WGS sequence"/>
</dbReference>
<sequence>MRAWLARPAARARLLTLTGPAGVGKSHLAHAAVTAGGDGGVEEAGGFLGLSPPPPTIWVDLADAPDASALWTRLGARDAHEAAGRIADGGLLLVLDNADRLVADIALDVAALLRSCPGLRTLLTSRVPLDIRAERILPVGPLPTGPGSPAEALFAERVRPYHRPGVDSGPGQLAVGEICRLLDGVPLAVEMAAEAVGTEGPRALLERLERGDCDPGRHRARDTPERHRSVAAALTWAAGTPAEGDAALLRALSVFDTYVDPVAVRRVTGLGHAAAVAGIDALLHKSLLLSAPGQDGEPELRLTYMARAYHRARLAADPRELRRVLDGHAAHWSAYAQDTAEALRAGRHLDQVLPAVAARLPDILRAARHLTSTGDHLAALRLTTALEVPLLRHRLAPEAAHEAEATADAWAAETAGRPAARAAGGEVAAGALVAVGRWAVDRGEYARAARVLERAETVAAELPVARARVAAVTGELLRRRGESALAVGVLDPAVRRLDAEGDRRTAALARRALALLRAAHADPEAERPLLRALDDVPDDAALRASLLTALARVRRALGRDREAHETAREAARLLMGTGDPAQVAEALETVAVTSGGADGDEQRRHAVARVLAHAEAVRRRYGVVSDGDDAAGELARDLARSPTARPLRELRRDAERVSLHDALVAALFAPPPADGPARTARRGTAPHGLTPRQHQIALLVAEGLTNRQIARRLGISEWTVTNHLRVVMQKLGCASRVHVVRAVQGGTA</sequence>
<dbReference type="SUPFAM" id="SSF52540">
    <property type="entry name" value="P-loop containing nucleoside triphosphate hydrolases"/>
    <property type="match status" value="1"/>
</dbReference>
<dbReference type="PANTHER" id="PTHR47691">
    <property type="entry name" value="REGULATOR-RELATED"/>
    <property type="match status" value="1"/>
</dbReference>
<dbReference type="Pfam" id="PF00196">
    <property type="entry name" value="GerE"/>
    <property type="match status" value="1"/>
</dbReference>
<keyword evidence="4" id="KW-1185">Reference proteome</keyword>
<dbReference type="CDD" id="cd06170">
    <property type="entry name" value="LuxR_C_like"/>
    <property type="match status" value="1"/>
</dbReference>
<dbReference type="OrthoDB" id="3630021at2"/>
<name>A0A5N5WBD0_STRMB</name>
<dbReference type="InterPro" id="IPR000792">
    <property type="entry name" value="Tscrpt_reg_LuxR_C"/>
</dbReference>
<dbReference type="PRINTS" id="PR00038">
    <property type="entry name" value="HTHLUXR"/>
</dbReference>
<dbReference type="Gene3D" id="1.25.40.10">
    <property type="entry name" value="Tetratricopeptide repeat domain"/>
    <property type="match status" value="1"/>
</dbReference>
<accession>A0A5N5WBD0</accession>
<protein>
    <recommendedName>
        <fullName evidence="2">HTH luxR-type domain-containing protein</fullName>
    </recommendedName>
</protein>
<evidence type="ECO:0000256" key="1">
    <source>
        <dbReference type="SAM" id="MobiDB-lite"/>
    </source>
</evidence>
<dbReference type="InterPro" id="IPR027417">
    <property type="entry name" value="P-loop_NTPase"/>
</dbReference>
<comment type="caution">
    <text evidence="3">The sequence shown here is derived from an EMBL/GenBank/DDBJ whole genome shotgun (WGS) entry which is preliminary data.</text>
</comment>
<gene>
    <name evidence="3" type="ORF">FRZ00_09850</name>
</gene>
<reference evidence="3 4" key="1">
    <citation type="journal article" date="2019" name="Microb. Cell Fact.">
        <title>Exploring novel herbicidin analogues by transcriptional regulator overexpression and MS/MS molecular networking.</title>
        <authorList>
            <person name="Shi Y."/>
            <person name="Gu R."/>
            <person name="Li Y."/>
            <person name="Wang X."/>
            <person name="Ren W."/>
            <person name="Li X."/>
            <person name="Wang L."/>
            <person name="Xie Y."/>
            <person name="Hong B."/>
        </authorList>
    </citation>
    <scope>NUCLEOTIDE SEQUENCE [LARGE SCALE GENOMIC DNA]</scope>
    <source>
        <strain evidence="3 4">US-43</strain>
    </source>
</reference>
<proteinExistence type="predicted"/>
<dbReference type="InterPro" id="IPR058852">
    <property type="entry name" value="HTH_77"/>
</dbReference>
<evidence type="ECO:0000259" key="2">
    <source>
        <dbReference type="PROSITE" id="PS50043"/>
    </source>
</evidence>
<evidence type="ECO:0000313" key="4">
    <source>
        <dbReference type="Proteomes" id="UP000327000"/>
    </source>
</evidence>